<dbReference type="EC" id="2.7.7.7" evidence="3"/>
<evidence type="ECO:0000256" key="11">
    <source>
        <dbReference type="ARBA" id="ARBA00049244"/>
    </source>
</evidence>
<keyword evidence="14" id="KW-1185">Reference proteome</keyword>
<comment type="caution">
    <text evidence="13">The sequence shown here is derived from an EMBL/GenBank/DDBJ whole genome shotgun (WGS) entry which is preliminary data.</text>
</comment>
<evidence type="ECO:0000313" key="14">
    <source>
        <dbReference type="Proteomes" id="UP000664357"/>
    </source>
</evidence>
<dbReference type="InterPro" id="IPR041931">
    <property type="entry name" value="DNA_pol3_alpha_thumb_dom"/>
</dbReference>
<evidence type="ECO:0000256" key="4">
    <source>
        <dbReference type="ARBA" id="ARBA00019114"/>
    </source>
</evidence>
<gene>
    <name evidence="13" type="ORF">JZO67_002893</name>
</gene>
<comment type="similarity">
    <text evidence="2">Belongs to the DNA polymerase type-C family. DnaE subfamily.</text>
</comment>
<evidence type="ECO:0000256" key="1">
    <source>
        <dbReference type="ARBA" id="ARBA00004496"/>
    </source>
</evidence>
<dbReference type="SMART" id="SM00481">
    <property type="entry name" value="POLIIIAc"/>
    <property type="match status" value="1"/>
</dbReference>
<evidence type="ECO:0000256" key="7">
    <source>
        <dbReference type="ARBA" id="ARBA00022705"/>
    </source>
</evidence>
<dbReference type="NCBIfam" id="NF004226">
    <property type="entry name" value="PRK05673.1"/>
    <property type="match status" value="1"/>
</dbReference>
<comment type="subcellular location">
    <subcellularLocation>
        <location evidence="1">Cytoplasm</location>
    </subcellularLocation>
</comment>
<dbReference type="InterPro" id="IPR004013">
    <property type="entry name" value="PHP_dom"/>
</dbReference>
<evidence type="ECO:0000256" key="3">
    <source>
        <dbReference type="ARBA" id="ARBA00012417"/>
    </source>
</evidence>
<proteinExistence type="inferred from homology"/>
<evidence type="ECO:0000256" key="5">
    <source>
        <dbReference type="ARBA" id="ARBA00022679"/>
    </source>
</evidence>
<dbReference type="Gene3D" id="1.10.150.870">
    <property type="match status" value="1"/>
</dbReference>
<keyword evidence="5" id="KW-0808">Transferase</keyword>
<dbReference type="EMBL" id="JAFREL020000002">
    <property type="protein sequence ID" value="MEO1770921.1"/>
    <property type="molecule type" value="Genomic_DNA"/>
</dbReference>
<evidence type="ECO:0000256" key="10">
    <source>
        <dbReference type="ARBA" id="ARBA00026073"/>
    </source>
</evidence>
<dbReference type="InterPro" id="IPR029460">
    <property type="entry name" value="DNAPol_HHH"/>
</dbReference>
<feature type="domain" description="Polymerase/histidinol phosphatase N-terminal" evidence="12">
    <location>
        <begin position="6"/>
        <end position="71"/>
    </location>
</feature>
<dbReference type="Proteomes" id="UP000664357">
    <property type="component" value="Unassembled WGS sequence"/>
</dbReference>
<dbReference type="RefSeq" id="WP_207702970.1">
    <property type="nucleotide sequence ID" value="NZ_JAFREL020000002.1"/>
</dbReference>
<dbReference type="InterPro" id="IPR016195">
    <property type="entry name" value="Pol/histidinol_Pase-like"/>
</dbReference>
<reference evidence="13 14" key="1">
    <citation type="submission" date="2024-02" db="EMBL/GenBank/DDBJ databases">
        <title>The Genome Sequence of Enterococcus sp. DIV0159.</title>
        <authorList>
            <person name="Earl A."/>
            <person name="Manson A."/>
            <person name="Gilmore M."/>
            <person name="Sanders J."/>
            <person name="Shea T."/>
            <person name="Howe W."/>
            <person name="Livny J."/>
            <person name="Cuomo C."/>
            <person name="Neafsey D."/>
            <person name="Birren B."/>
        </authorList>
    </citation>
    <scope>NUCLEOTIDE SEQUENCE [LARGE SCALE GENOMIC DNA]</scope>
    <source>
        <strain evidence="13 14">665A</strain>
    </source>
</reference>
<evidence type="ECO:0000313" key="13">
    <source>
        <dbReference type="EMBL" id="MEO1770921.1"/>
    </source>
</evidence>
<dbReference type="CDD" id="cd07431">
    <property type="entry name" value="PHP_PolIIIA"/>
    <property type="match status" value="1"/>
</dbReference>
<evidence type="ECO:0000256" key="9">
    <source>
        <dbReference type="ARBA" id="ARBA00025611"/>
    </source>
</evidence>
<dbReference type="Gene3D" id="1.10.10.1600">
    <property type="entry name" value="Bacterial DNA polymerase III alpha subunit, thumb domain"/>
    <property type="match status" value="1"/>
</dbReference>
<keyword evidence="8" id="KW-0239">DNA-directed DNA polymerase</keyword>
<evidence type="ECO:0000256" key="6">
    <source>
        <dbReference type="ARBA" id="ARBA00022695"/>
    </source>
</evidence>
<organism evidence="13 14">
    <name type="scientific">Candidatus Enterococcus ferrettii</name>
    <dbReference type="NCBI Taxonomy" id="2815324"/>
    <lineage>
        <taxon>Bacteria</taxon>
        <taxon>Bacillati</taxon>
        <taxon>Bacillota</taxon>
        <taxon>Bacilli</taxon>
        <taxon>Lactobacillales</taxon>
        <taxon>Enterococcaceae</taxon>
        <taxon>Enterococcus</taxon>
    </lineage>
</organism>
<comment type="function">
    <text evidence="9">DNA polymerase III is a complex, multichain enzyme responsible for most of the replicative synthesis in bacteria. This DNA polymerase also exhibits 3' to 5' exonuclease activity. The alpha chain is the DNA polymerase.</text>
</comment>
<dbReference type="Pfam" id="PF14579">
    <property type="entry name" value="HHH_6"/>
    <property type="match status" value="1"/>
</dbReference>
<evidence type="ECO:0000259" key="12">
    <source>
        <dbReference type="SMART" id="SM00481"/>
    </source>
</evidence>
<evidence type="ECO:0000256" key="2">
    <source>
        <dbReference type="ARBA" id="ARBA00009496"/>
    </source>
</evidence>
<dbReference type="NCBIfam" id="TIGR00594">
    <property type="entry name" value="polc"/>
    <property type="match status" value="1"/>
</dbReference>
<dbReference type="InterPro" id="IPR004365">
    <property type="entry name" value="NA-bd_OB_tRNA"/>
</dbReference>
<dbReference type="InterPro" id="IPR011708">
    <property type="entry name" value="DNA_pol3_alpha_NTPase_dom"/>
</dbReference>
<sequence>MNFPQLYTKTSYSLLQSTLTISEYVKKAKELGYKSLALTDEHVLYGAIEFYQACIHQDIKPIIGMELDILSKAEEAFTLLLYAKNLAGYQNLMRISSQRMIEEKSQHLAEYEINSQNLMVVLPISKIASEENIDYIMDEVKETFHDTVFLGCSLTNSRQTDDAIRQSHGLPLLALHEVKYLKPEEAFAIDVMKKIQSGKQISKDALVEKKGNSYLLSEEEITHYFQEAKREEAINNAISLAESCQFEIPLHQQLLPHYPLETDQNAKEFLEKLCWERLPLRVNDISTVYQERLTEELSIIHTMGFDDYFLIVWDVMDYAHRNQIVTGAGRGSAAGSLVAYVLSITDVDPIQYNLLFERFLNPERNSMPDIDLDIPDNRRNEILHYVKEKYGRFHVAQIATFGTMAAKMVLRDVGRVFGLSQSEANRWSKSIPNKLKITLRDAYEQSETLKQLVNTNSKSQLMFQTALSLEGLPRHVSTHAAGVVISDQELISIVPLQNGSEDILLTQFTMSDIETIGLLKMDFLGLRNLSIIDTALRNIKKVYQQEINLKQITLDDPQTLELFQRGETSGVFQFESAGIRNVLRRLGPTSIEDIAAVNALYRPGPMQNIDHFIARKKGKEAIQYPEESLKPILENTYGIIVYQEQIMQVAARMAGFSLGQADILRRAVSKKKKDLLDEERRHFVSGSIQQGYTQNSAEEVYDYIERFANYGFNRSHAFAYSFVGYQMAYLKVHYPGPFYAALLQSVRSDAKKMREYIAEANQAGVSLLAPDINKSFYSFTLVEKDTIRFGLDAIKGIRRDYVGSILAERKAQGFYKSLDNFLLRIEDRWLKEEYIEPLIVVGAFDELHENRRQLQVELEGKIQNVLYSGGSDSLLDVMSLKEHEVPEYSLAEKLDYEEKYLGLYVSGHPTENYPKLKRQRNIRLTSDVVPGQNATILIYLKELREIRTKKGEQMAFLNGNDQSGELSLTIFPILYRKIRNMIHLDQVYLVSGKIEKSRYDQSLQLLVEEFESADTIENSLSEEILYLRISSEQDSRTLHQEIAGKLQTVPGNIPVVLYFEKDQRKIVLGKEYWIGRNEVLLTDLRDILGNKNVVLR</sequence>
<dbReference type="Gene3D" id="2.40.50.140">
    <property type="entry name" value="Nucleic acid-binding proteins"/>
    <property type="match status" value="1"/>
</dbReference>
<dbReference type="InterPro" id="IPR012340">
    <property type="entry name" value="NA-bd_OB-fold"/>
</dbReference>
<dbReference type="Pfam" id="PF07733">
    <property type="entry name" value="DNA_pol3_alpha"/>
    <property type="match status" value="1"/>
</dbReference>
<dbReference type="Pfam" id="PF01336">
    <property type="entry name" value="tRNA_anti-codon"/>
    <property type="match status" value="1"/>
</dbReference>
<dbReference type="CDD" id="cd04485">
    <property type="entry name" value="DnaE_OBF"/>
    <property type="match status" value="1"/>
</dbReference>
<evidence type="ECO:0000256" key="8">
    <source>
        <dbReference type="ARBA" id="ARBA00022932"/>
    </source>
</evidence>
<name>A0ABV0EQU7_9ENTE</name>
<dbReference type="Pfam" id="PF17657">
    <property type="entry name" value="DNA_pol3_finger"/>
    <property type="match status" value="1"/>
</dbReference>
<dbReference type="PANTHER" id="PTHR32294">
    <property type="entry name" value="DNA POLYMERASE III SUBUNIT ALPHA"/>
    <property type="match status" value="1"/>
</dbReference>
<comment type="catalytic activity">
    <reaction evidence="11">
        <text>DNA(n) + a 2'-deoxyribonucleoside 5'-triphosphate = DNA(n+1) + diphosphate</text>
        <dbReference type="Rhea" id="RHEA:22508"/>
        <dbReference type="Rhea" id="RHEA-COMP:17339"/>
        <dbReference type="Rhea" id="RHEA-COMP:17340"/>
        <dbReference type="ChEBI" id="CHEBI:33019"/>
        <dbReference type="ChEBI" id="CHEBI:61560"/>
        <dbReference type="ChEBI" id="CHEBI:173112"/>
        <dbReference type="EC" id="2.7.7.7"/>
    </reaction>
</comment>
<dbReference type="InterPro" id="IPR004805">
    <property type="entry name" value="DnaE2/DnaE/PolC"/>
</dbReference>
<keyword evidence="7" id="KW-0235">DNA replication</keyword>
<accession>A0ABV0EQU7</accession>
<comment type="subunit">
    <text evidence="10">DNA polymerase III contains a core (composed of alpha, epsilon and theta chains) that associates with a tau subunit. This core dimerizes to form the POLIII' complex. PolIII' associates with the gamma complex (composed of gamma, delta, delta', psi and chi chains) and with the beta chain to form the complete DNA polymerase III complex.</text>
</comment>
<dbReference type="Pfam" id="PF02811">
    <property type="entry name" value="PHP"/>
    <property type="match status" value="1"/>
</dbReference>
<dbReference type="SUPFAM" id="SSF89550">
    <property type="entry name" value="PHP domain-like"/>
    <property type="match status" value="1"/>
</dbReference>
<dbReference type="InterPro" id="IPR003141">
    <property type="entry name" value="Pol/His_phosphatase_N"/>
</dbReference>
<keyword evidence="6" id="KW-0548">Nucleotidyltransferase</keyword>
<protein>
    <recommendedName>
        <fullName evidence="4">DNA polymerase III subunit alpha</fullName>
        <ecNumber evidence="3">2.7.7.7</ecNumber>
    </recommendedName>
</protein>
<dbReference type="Gene3D" id="3.20.20.140">
    <property type="entry name" value="Metal-dependent hydrolases"/>
    <property type="match status" value="1"/>
</dbReference>
<dbReference type="InterPro" id="IPR040982">
    <property type="entry name" value="DNA_pol3_finger"/>
</dbReference>
<dbReference type="PANTHER" id="PTHR32294:SF0">
    <property type="entry name" value="DNA POLYMERASE III SUBUNIT ALPHA"/>
    <property type="match status" value="1"/>
</dbReference>